<reference evidence="1" key="1">
    <citation type="submission" date="2020-04" db="EMBL/GenBank/DDBJ databases">
        <authorList>
            <person name="Alioto T."/>
            <person name="Alioto T."/>
            <person name="Gomez Garrido J."/>
        </authorList>
    </citation>
    <scope>NUCLEOTIDE SEQUENCE</scope>
    <source>
        <strain evidence="1">A484AB</strain>
    </source>
</reference>
<protein>
    <submittedName>
        <fullName evidence="1">Uncharacterized protein</fullName>
    </submittedName>
</protein>
<evidence type="ECO:0000313" key="1">
    <source>
        <dbReference type="EMBL" id="CAB4003386.1"/>
    </source>
</evidence>
<gene>
    <name evidence="1" type="ORF">PACLA_8A087686</name>
</gene>
<dbReference type="Proteomes" id="UP001152795">
    <property type="component" value="Unassembled WGS sequence"/>
</dbReference>
<dbReference type="EMBL" id="CACRXK020004616">
    <property type="protein sequence ID" value="CAB4003386.1"/>
    <property type="molecule type" value="Genomic_DNA"/>
</dbReference>
<feature type="non-terminal residue" evidence="1">
    <location>
        <position position="205"/>
    </location>
</feature>
<proteinExistence type="predicted"/>
<sequence>PRRKPSSRRRSITQRPKYRNFNVDLFVTKRLIPPSLIGVQMPSAAQVNSANISGSMERINIGNSSNTSLHNKVANFVLDLQTDVRLEDLLDNNENTSRVNNAPTTHHIPAERKELHVKHLRHLYNEIKNQQNSIINAHEQQGKRRQAENSSGFSRNKTMRNSDFLLHDADCLDETWLMNFASQLGLDKKMDLPELNCDLMQELLV</sequence>
<keyword evidence="2" id="KW-1185">Reference proteome</keyword>
<evidence type="ECO:0000313" key="2">
    <source>
        <dbReference type="Proteomes" id="UP001152795"/>
    </source>
</evidence>
<organism evidence="1 2">
    <name type="scientific">Paramuricea clavata</name>
    <name type="common">Red gorgonian</name>
    <name type="synonym">Violescent sea-whip</name>
    <dbReference type="NCBI Taxonomy" id="317549"/>
    <lineage>
        <taxon>Eukaryota</taxon>
        <taxon>Metazoa</taxon>
        <taxon>Cnidaria</taxon>
        <taxon>Anthozoa</taxon>
        <taxon>Octocorallia</taxon>
        <taxon>Malacalcyonacea</taxon>
        <taxon>Plexauridae</taxon>
        <taxon>Paramuricea</taxon>
    </lineage>
</organism>
<dbReference type="AlphaFoldDB" id="A0A7D9EBJ0"/>
<comment type="caution">
    <text evidence="1">The sequence shown here is derived from an EMBL/GenBank/DDBJ whole genome shotgun (WGS) entry which is preliminary data.</text>
</comment>
<accession>A0A7D9EBJ0</accession>
<name>A0A7D9EBJ0_PARCT</name>